<feature type="compositionally biased region" description="Acidic residues" evidence="1">
    <location>
        <begin position="92"/>
        <end position="105"/>
    </location>
</feature>
<dbReference type="Proteomes" id="UP001428341">
    <property type="component" value="Unassembled WGS sequence"/>
</dbReference>
<evidence type="ECO:0000313" key="2">
    <source>
        <dbReference type="EMBL" id="KAK9177433.1"/>
    </source>
</evidence>
<dbReference type="AlphaFoldDB" id="A0AAP0LMB7"/>
<comment type="caution">
    <text evidence="2">The sequence shown here is derived from an EMBL/GenBank/DDBJ whole genome shotgun (WGS) entry which is preliminary data.</text>
</comment>
<dbReference type="EMBL" id="JBCGBO010000025">
    <property type="protein sequence ID" value="KAK9177433.1"/>
    <property type="molecule type" value="Genomic_DNA"/>
</dbReference>
<evidence type="ECO:0000313" key="3">
    <source>
        <dbReference type="Proteomes" id="UP001428341"/>
    </source>
</evidence>
<name>A0AAP0LMB7_9ROSI</name>
<feature type="compositionally biased region" description="Basic and acidic residues" evidence="1">
    <location>
        <begin position="53"/>
        <end position="69"/>
    </location>
</feature>
<protein>
    <submittedName>
        <fullName evidence="2">Uncharacterized protein</fullName>
    </submittedName>
</protein>
<evidence type="ECO:0000256" key="1">
    <source>
        <dbReference type="SAM" id="MobiDB-lite"/>
    </source>
</evidence>
<proteinExistence type="predicted"/>
<feature type="region of interest" description="Disordered" evidence="1">
    <location>
        <begin position="39"/>
        <end position="120"/>
    </location>
</feature>
<reference evidence="2 3" key="1">
    <citation type="submission" date="2024-05" db="EMBL/GenBank/DDBJ databases">
        <title>Haplotype-resolved chromosome-level genome assembly of Huyou (Citrus changshanensis).</title>
        <authorList>
            <person name="Miao C."/>
            <person name="Chen W."/>
            <person name="Wu Y."/>
            <person name="Wang L."/>
            <person name="Zhao S."/>
            <person name="Grierson D."/>
            <person name="Xu C."/>
            <person name="Chen K."/>
        </authorList>
    </citation>
    <scope>NUCLEOTIDE SEQUENCE [LARGE SCALE GENOMIC DNA]</scope>
    <source>
        <strain evidence="2">01-14</strain>
        <tissue evidence="2">Leaf</tissue>
    </source>
</reference>
<gene>
    <name evidence="2" type="ORF">WN944_029455</name>
</gene>
<accession>A0AAP0LMB7</accession>
<organism evidence="2 3">
    <name type="scientific">Citrus x changshan-huyou</name>
    <dbReference type="NCBI Taxonomy" id="2935761"/>
    <lineage>
        <taxon>Eukaryota</taxon>
        <taxon>Viridiplantae</taxon>
        <taxon>Streptophyta</taxon>
        <taxon>Embryophyta</taxon>
        <taxon>Tracheophyta</taxon>
        <taxon>Spermatophyta</taxon>
        <taxon>Magnoliopsida</taxon>
        <taxon>eudicotyledons</taxon>
        <taxon>Gunneridae</taxon>
        <taxon>Pentapetalae</taxon>
        <taxon>rosids</taxon>
        <taxon>malvids</taxon>
        <taxon>Sapindales</taxon>
        <taxon>Rutaceae</taxon>
        <taxon>Aurantioideae</taxon>
        <taxon>Citrus</taxon>
    </lineage>
</organism>
<keyword evidence="3" id="KW-1185">Reference proteome</keyword>
<sequence>MMHVDTDLDTQFNPSHQQISLLATTLDPKKHTVDFFATQNFPSGDIGEAVSGHSDRLGPDSKHLSDPPDAHNASRVNDRNAQAHPTMSMGENDGEEMSDEEDSMIEETPSVLMLDVNGQH</sequence>